<protein>
    <submittedName>
        <fullName evidence="4">Putative ankyrin repeat protein</fullName>
    </submittedName>
</protein>
<dbReference type="PANTHER" id="PTHR24198:SF165">
    <property type="entry name" value="ANKYRIN REPEAT-CONTAINING PROTEIN-RELATED"/>
    <property type="match status" value="1"/>
</dbReference>
<name>A0A167R7D5_9VIRU</name>
<evidence type="ECO:0000256" key="1">
    <source>
        <dbReference type="ARBA" id="ARBA00022737"/>
    </source>
</evidence>
<dbReference type="SMART" id="SM00248">
    <property type="entry name" value="ANK"/>
    <property type="match status" value="5"/>
</dbReference>
<proteinExistence type="predicted"/>
<dbReference type="Pfam" id="PF12796">
    <property type="entry name" value="Ank_2"/>
    <property type="match status" value="1"/>
</dbReference>
<dbReference type="PROSITE" id="PS50088">
    <property type="entry name" value="ANK_REPEAT"/>
    <property type="match status" value="1"/>
</dbReference>
<dbReference type="KEGG" id="vg:80512749"/>
<dbReference type="GeneID" id="80512749"/>
<dbReference type="Gene3D" id="1.25.40.20">
    <property type="entry name" value="Ankyrin repeat-containing domain"/>
    <property type="match status" value="1"/>
</dbReference>
<dbReference type="SUPFAM" id="SSF48403">
    <property type="entry name" value="Ankyrin repeat"/>
    <property type="match status" value="1"/>
</dbReference>
<evidence type="ECO:0000256" key="3">
    <source>
        <dbReference type="SAM" id="MobiDB-lite"/>
    </source>
</evidence>
<dbReference type="RefSeq" id="YP_010776138.1">
    <property type="nucleotide sequence ID" value="NC_075034.1"/>
</dbReference>
<evidence type="ECO:0000256" key="2">
    <source>
        <dbReference type="ARBA" id="ARBA00023043"/>
    </source>
</evidence>
<organism evidence="4 5">
    <name type="scientific">Powai lake megavirus</name>
    <dbReference type="NCBI Taxonomy" id="1842663"/>
    <lineage>
        <taxon>Viruses</taxon>
        <taxon>Varidnaviria</taxon>
        <taxon>Bamfordvirae</taxon>
        <taxon>Nucleocytoviricota</taxon>
        <taxon>Megaviricetes</taxon>
        <taxon>Imitervirales</taxon>
        <taxon>Mimiviridae</taxon>
        <taxon>Megamimivirinae</taxon>
        <taxon>Megavirus</taxon>
        <taxon>Megavirus powaiense</taxon>
    </lineage>
</organism>
<keyword evidence="1" id="KW-0677">Repeat</keyword>
<dbReference type="EMBL" id="KU877344">
    <property type="protein sequence ID" value="ANB50387.1"/>
    <property type="molecule type" value="Genomic_DNA"/>
</dbReference>
<evidence type="ECO:0000313" key="5">
    <source>
        <dbReference type="Proteomes" id="UP000241365"/>
    </source>
</evidence>
<feature type="region of interest" description="Disordered" evidence="3">
    <location>
        <begin position="225"/>
        <end position="274"/>
    </location>
</feature>
<keyword evidence="2" id="KW-0040">ANK repeat</keyword>
<dbReference type="Proteomes" id="UP000241365">
    <property type="component" value="Segment"/>
</dbReference>
<sequence>MPCAQKFISYNNNYKLNLGSSLFLSDNFQEYDRYRSQINTENINQIKESLYIACMYGIIRNVKYIFNVIKNSSDLNDKYIKHSNINECLCQAIGNGHTDIVKFLIEEGADINFDNSKPLLYAVKMSHYDIVEMLLKINTINIYNSYDIAKICCINNNCIILGLLIDNGLNLLDYYNDLLNFCFENKSTDCANLLIQYSCNNFEKISGTTSQDFCDNYDFFDDDNDDNDNDDNYDNDNDNDDNYDNDNDNDDNYDNDGNDDDNNNDDNNDDININ</sequence>
<dbReference type="InterPro" id="IPR036770">
    <property type="entry name" value="Ankyrin_rpt-contain_sf"/>
</dbReference>
<reference evidence="4 5" key="1">
    <citation type="journal article" date="2016" name="Genome Announc.">
        <title>Complete Genome Sequence of a New Megavirus Family Member Isolated from an Inland Water Lake for the First Time in India.</title>
        <authorList>
            <person name="Chatterjee A."/>
            <person name="Ali F."/>
            <person name="Bange D."/>
            <person name="Kondabagil K."/>
        </authorList>
    </citation>
    <scope>NUCLEOTIDE SEQUENCE [LARGE SCALE GENOMIC DNA]</scope>
    <source>
        <strain evidence="4">1</strain>
    </source>
</reference>
<evidence type="ECO:0000313" key="4">
    <source>
        <dbReference type="EMBL" id="ANB50387.1"/>
    </source>
</evidence>
<dbReference type="PANTHER" id="PTHR24198">
    <property type="entry name" value="ANKYRIN REPEAT AND PROTEIN KINASE DOMAIN-CONTAINING PROTEIN"/>
    <property type="match status" value="1"/>
</dbReference>
<dbReference type="InterPro" id="IPR002110">
    <property type="entry name" value="Ankyrin_rpt"/>
</dbReference>
<accession>A0A167R7D5</accession>
<keyword evidence="5" id="KW-1185">Reference proteome</keyword>